<protein>
    <submittedName>
        <fullName evidence="1">Uncharacterized protein</fullName>
    </submittedName>
</protein>
<reference evidence="1" key="1">
    <citation type="submission" date="2022-09" db="EMBL/GenBank/DDBJ databases">
        <title>Intensive care unit water sources are persistently colonized with multi-drug resistant bacteria and are the site of extensive horizontal gene transfer of antibiotic resistance genes.</title>
        <authorList>
            <person name="Diorio-Toth L."/>
        </authorList>
    </citation>
    <scope>NUCLEOTIDE SEQUENCE</scope>
    <source>
        <strain evidence="1">GD04130</strain>
    </source>
</reference>
<dbReference type="Proteomes" id="UP001158297">
    <property type="component" value="Unassembled WGS sequence"/>
</dbReference>
<proteinExistence type="predicted"/>
<comment type="caution">
    <text evidence="1">The sequence shown here is derived from an EMBL/GenBank/DDBJ whole genome shotgun (WGS) entry which is preliminary data.</text>
</comment>
<accession>A0AA42HYX4</accession>
<dbReference type="EMBL" id="JAODZU010000018">
    <property type="protein sequence ID" value="MDH0364222.1"/>
    <property type="molecule type" value="Genomic_DNA"/>
</dbReference>
<sequence length="140" mass="15448">MADQAQAIDPQAARKAALRQAGKALKAAKPPVACTAKRNKPATDYTVQENRAYLVQLRNELLRNASAGRWHDGEAKEWSRIAHEQRVMLMLLAGLDGDLQTLATRAWREFTPPERSAIKSEIRAAKRAFGGLAALCSRVQ</sequence>
<organism evidence="1 2">
    <name type="scientific">Comamonas aquatica</name>
    <dbReference type="NCBI Taxonomy" id="225991"/>
    <lineage>
        <taxon>Bacteria</taxon>
        <taxon>Pseudomonadati</taxon>
        <taxon>Pseudomonadota</taxon>
        <taxon>Betaproteobacteria</taxon>
        <taxon>Burkholderiales</taxon>
        <taxon>Comamonadaceae</taxon>
        <taxon>Comamonas</taxon>
    </lineage>
</organism>
<dbReference type="RefSeq" id="WP_279860379.1">
    <property type="nucleotide sequence ID" value="NZ_JAODZU010000018.1"/>
</dbReference>
<name>A0AA42HYX4_9BURK</name>
<evidence type="ECO:0000313" key="1">
    <source>
        <dbReference type="EMBL" id="MDH0364222.1"/>
    </source>
</evidence>
<evidence type="ECO:0000313" key="2">
    <source>
        <dbReference type="Proteomes" id="UP001158297"/>
    </source>
</evidence>
<dbReference type="AlphaFoldDB" id="A0AA42HYX4"/>
<gene>
    <name evidence="1" type="ORF">N7330_14360</name>
</gene>